<proteinExistence type="predicted"/>
<dbReference type="PANTHER" id="PTHR21198:SF7">
    <property type="entry name" value="ASPARTATE-GLUTAMATE RACEMASE FAMILY"/>
    <property type="match status" value="1"/>
</dbReference>
<dbReference type="Proteomes" id="UP001318860">
    <property type="component" value="Unassembled WGS sequence"/>
</dbReference>
<accession>A0ABR0X579</accession>
<gene>
    <name evidence="2" type="ORF">DH2020_013373</name>
</gene>
<name>A0ABR0X579_REHGL</name>
<dbReference type="InterPro" id="IPR001920">
    <property type="entry name" value="Asp/Glu_race"/>
</dbReference>
<organism evidence="2 3">
    <name type="scientific">Rehmannia glutinosa</name>
    <name type="common">Chinese foxglove</name>
    <dbReference type="NCBI Taxonomy" id="99300"/>
    <lineage>
        <taxon>Eukaryota</taxon>
        <taxon>Viridiplantae</taxon>
        <taxon>Streptophyta</taxon>
        <taxon>Embryophyta</taxon>
        <taxon>Tracheophyta</taxon>
        <taxon>Spermatophyta</taxon>
        <taxon>Magnoliopsida</taxon>
        <taxon>eudicotyledons</taxon>
        <taxon>Gunneridae</taxon>
        <taxon>Pentapetalae</taxon>
        <taxon>asterids</taxon>
        <taxon>lamiids</taxon>
        <taxon>Lamiales</taxon>
        <taxon>Orobanchaceae</taxon>
        <taxon>Rehmannieae</taxon>
        <taxon>Rehmannia</taxon>
    </lineage>
</organism>
<keyword evidence="1" id="KW-0413">Isomerase</keyword>
<comment type="caution">
    <text evidence="2">The sequence shown here is derived from an EMBL/GenBank/DDBJ whole genome shotgun (WGS) entry which is preliminary data.</text>
</comment>
<dbReference type="InterPro" id="IPR015942">
    <property type="entry name" value="Asp/Glu/hydantoin_racemase"/>
</dbReference>
<evidence type="ECO:0008006" key="4">
    <source>
        <dbReference type="Google" id="ProtNLM"/>
    </source>
</evidence>
<protein>
    <recommendedName>
        <fullName evidence="4">Aspartate racemase</fullName>
    </recommendedName>
</protein>
<evidence type="ECO:0000256" key="1">
    <source>
        <dbReference type="ARBA" id="ARBA00023235"/>
    </source>
</evidence>
<dbReference type="SUPFAM" id="SSF53681">
    <property type="entry name" value="Aspartate/glutamate racemase"/>
    <property type="match status" value="2"/>
</dbReference>
<dbReference type="Pfam" id="PF01177">
    <property type="entry name" value="Asp_Glu_race"/>
    <property type="match status" value="1"/>
</dbReference>
<dbReference type="PANTHER" id="PTHR21198">
    <property type="entry name" value="GLUTAMATE RACEMASE"/>
    <property type="match status" value="1"/>
</dbReference>
<dbReference type="EMBL" id="JABTTQ020000006">
    <property type="protein sequence ID" value="KAK6153734.1"/>
    <property type="molecule type" value="Genomic_DNA"/>
</dbReference>
<reference evidence="2 3" key="1">
    <citation type="journal article" date="2021" name="Comput. Struct. Biotechnol. J.">
        <title>De novo genome assembly of the potent medicinal plant Rehmannia glutinosa using nanopore technology.</title>
        <authorList>
            <person name="Ma L."/>
            <person name="Dong C."/>
            <person name="Song C."/>
            <person name="Wang X."/>
            <person name="Zheng X."/>
            <person name="Niu Y."/>
            <person name="Chen S."/>
            <person name="Feng W."/>
        </authorList>
    </citation>
    <scope>NUCLEOTIDE SEQUENCE [LARGE SCALE GENOMIC DNA]</scope>
    <source>
        <strain evidence="2">DH-2019</strain>
    </source>
</reference>
<evidence type="ECO:0000313" key="2">
    <source>
        <dbReference type="EMBL" id="KAK6153734.1"/>
    </source>
</evidence>
<sequence length="327" mass="37114">MLKFERKCALGREWVLRDGEVLKLKGCSKKETCYNRDTSQIKKPKNHALVKFPPSIIPQSEEINSFSGQLIDQANAIGIIGGLSVNSCLKFTKKLNLKLQDKENELPLVLCTDPALSKELLSLEQSYFPSLSAKTERVYTNPHSIVQNLRRKRVFLENCGVCCVVMPCHVSHCWYDEIRENCCVPFLHMGECVAKELKEEKLRPIEAGSRLRIGVLATNTTLVAKMYREKLENEGFEVIIPDKATMEHTVIPAMEALSRKDFEGAQNLFRIAVHALLVRGVNRIILASDDLQQLLPPDDPLWRKCIDPIDALARSTFEYTQSVERCK</sequence>
<evidence type="ECO:0000313" key="3">
    <source>
        <dbReference type="Proteomes" id="UP001318860"/>
    </source>
</evidence>
<keyword evidence="3" id="KW-1185">Reference proteome</keyword>
<dbReference type="Gene3D" id="3.40.50.1860">
    <property type="match status" value="2"/>
</dbReference>